<dbReference type="EMBL" id="MT141467">
    <property type="protein sequence ID" value="QJA62313.1"/>
    <property type="molecule type" value="Genomic_DNA"/>
</dbReference>
<gene>
    <name evidence="1" type="ORF">MM415B00797_0028</name>
</gene>
<accession>A0A6M3IXM6</accession>
<evidence type="ECO:0000313" key="1">
    <source>
        <dbReference type="EMBL" id="QJA62313.1"/>
    </source>
</evidence>
<protein>
    <submittedName>
        <fullName evidence="1">Uncharacterized protein</fullName>
    </submittedName>
</protein>
<proteinExistence type="predicted"/>
<dbReference type="AlphaFoldDB" id="A0A6M3IXM6"/>
<organism evidence="1">
    <name type="scientific">viral metagenome</name>
    <dbReference type="NCBI Taxonomy" id="1070528"/>
    <lineage>
        <taxon>unclassified sequences</taxon>
        <taxon>metagenomes</taxon>
        <taxon>organismal metagenomes</taxon>
    </lineage>
</organism>
<reference evidence="1" key="1">
    <citation type="submission" date="2020-03" db="EMBL/GenBank/DDBJ databases">
        <title>The deep terrestrial virosphere.</title>
        <authorList>
            <person name="Holmfeldt K."/>
            <person name="Nilsson E."/>
            <person name="Simone D."/>
            <person name="Lopez-Fernandez M."/>
            <person name="Wu X."/>
            <person name="de Brujin I."/>
            <person name="Lundin D."/>
            <person name="Andersson A."/>
            <person name="Bertilsson S."/>
            <person name="Dopson M."/>
        </authorList>
    </citation>
    <scope>NUCLEOTIDE SEQUENCE</scope>
    <source>
        <strain evidence="1">MM415B00797</strain>
    </source>
</reference>
<sequence length="97" mass="11321">MFVKIRYLDVEKDERKAVIKNSITSEHVYDCNHYSLFPSKKEGGIDMSDEMNLSLEFNKSGPCGWDRTISFPCESDTQVVEIFIMNEHGKTVDRYIY</sequence>
<name>A0A6M3IXM6_9ZZZZ</name>